<dbReference type="PATRIC" id="fig|1076.23.peg.3381"/>
<comment type="catalytic activity">
    <reaction evidence="5">
        <text>glycyl-tRNA(Gly) + acetyl-CoA = N-acetylglycyl-tRNA(Gly) + CoA + H(+)</text>
        <dbReference type="Rhea" id="RHEA:81867"/>
        <dbReference type="Rhea" id="RHEA-COMP:9683"/>
        <dbReference type="Rhea" id="RHEA-COMP:19766"/>
        <dbReference type="ChEBI" id="CHEBI:15378"/>
        <dbReference type="ChEBI" id="CHEBI:57287"/>
        <dbReference type="ChEBI" id="CHEBI:57288"/>
        <dbReference type="ChEBI" id="CHEBI:78522"/>
        <dbReference type="ChEBI" id="CHEBI:232036"/>
    </reaction>
</comment>
<sequence>MSAGFRIEALAAAHDRLSFCSGVEPLDRYLRELANQDIKRRISNCFVALDDAGLIASYYSFAATSLPLTELSAEQTKRLPRYPLLPAGLIGRLAVDRRFRGQRLGGALIMDAAMRASRCDPAIFALIVDAKDDSAVRFYEHYQFRRFTSRPQSLFLPVATALQALQAKGGQ</sequence>
<comment type="caution">
    <text evidence="7">The sequence shown here is derived from an EMBL/GenBank/DDBJ whole genome shotgun (WGS) entry which is preliminary data.</text>
</comment>
<evidence type="ECO:0000256" key="5">
    <source>
        <dbReference type="ARBA" id="ARBA00049880"/>
    </source>
</evidence>
<organism evidence="7 8">
    <name type="scientific">Rhodopseudomonas palustris</name>
    <dbReference type="NCBI Taxonomy" id="1076"/>
    <lineage>
        <taxon>Bacteria</taxon>
        <taxon>Pseudomonadati</taxon>
        <taxon>Pseudomonadota</taxon>
        <taxon>Alphaproteobacteria</taxon>
        <taxon>Hyphomicrobiales</taxon>
        <taxon>Nitrobacteraceae</taxon>
        <taxon>Rhodopseudomonas</taxon>
    </lineage>
</organism>
<dbReference type="Gene3D" id="3.40.630.30">
    <property type="match status" value="1"/>
</dbReference>
<dbReference type="PANTHER" id="PTHR36449">
    <property type="entry name" value="ACETYLTRANSFERASE-RELATED"/>
    <property type="match status" value="1"/>
</dbReference>
<proteinExistence type="predicted"/>
<dbReference type="RefSeq" id="WP_044412888.1">
    <property type="nucleotide sequence ID" value="NZ_JXXE01000315.1"/>
</dbReference>
<evidence type="ECO:0000313" key="8">
    <source>
        <dbReference type="Proteomes" id="UP000032515"/>
    </source>
</evidence>
<accession>A0A0D7EKQ3</accession>
<reference evidence="7 8" key="1">
    <citation type="submission" date="2014-11" db="EMBL/GenBank/DDBJ databases">
        <title>Genomics and ecophysiology of heterotrophic nitrogen fixing bacteria isolated from estuarine surface water.</title>
        <authorList>
            <person name="Bentzon-Tilia M."/>
            <person name="Severin I."/>
            <person name="Hansen L.H."/>
            <person name="Riemann L."/>
        </authorList>
    </citation>
    <scope>NUCLEOTIDE SEQUENCE [LARGE SCALE GENOMIC DNA]</scope>
    <source>
        <strain evidence="7 8">BAL398</strain>
    </source>
</reference>
<keyword evidence="1" id="KW-0678">Repressor</keyword>
<dbReference type="OrthoDB" id="9793394at2"/>
<evidence type="ECO:0000256" key="2">
    <source>
        <dbReference type="ARBA" id="ARBA00022649"/>
    </source>
</evidence>
<dbReference type="Proteomes" id="UP000032515">
    <property type="component" value="Unassembled WGS sequence"/>
</dbReference>
<dbReference type="InterPro" id="IPR000182">
    <property type="entry name" value="GNAT_dom"/>
</dbReference>
<evidence type="ECO:0000256" key="4">
    <source>
        <dbReference type="ARBA" id="ARBA00023315"/>
    </source>
</evidence>
<dbReference type="PANTHER" id="PTHR36449:SF1">
    <property type="entry name" value="ACETYLTRANSFERASE"/>
    <property type="match status" value="1"/>
</dbReference>
<feature type="domain" description="N-acetyltransferase" evidence="6">
    <location>
        <begin position="90"/>
        <end position="149"/>
    </location>
</feature>
<dbReference type="GO" id="GO:0016747">
    <property type="term" value="F:acyltransferase activity, transferring groups other than amino-acyl groups"/>
    <property type="evidence" value="ECO:0007669"/>
    <property type="project" value="InterPro"/>
</dbReference>
<keyword evidence="3 7" id="KW-0808">Transferase</keyword>
<protein>
    <submittedName>
        <fullName evidence="7">GCN5 family acetyltransferase</fullName>
    </submittedName>
</protein>
<keyword evidence="4" id="KW-0012">Acyltransferase</keyword>
<gene>
    <name evidence="7" type="ORF">OO17_15880</name>
</gene>
<dbReference type="Pfam" id="PF13673">
    <property type="entry name" value="Acetyltransf_10"/>
    <property type="match status" value="1"/>
</dbReference>
<dbReference type="SUPFAM" id="SSF55729">
    <property type="entry name" value="Acyl-CoA N-acyltransferases (Nat)"/>
    <property type="match status" value="1"/>
</dbReference>
<evidence type="ECO:0000256" key="1">
    <source>
        <dbReference type="ARBA" id="ARBA00022491"/>
    </source>
</evidence>
<evidence type="ECO:0000313" key="7">
    <source>
        <dbReference type="EMBL" id="KIZ41130.1"/>
    </source>
</evidence>
<evidence type="ECO:0000256" key="3">
    <source>
        <dbReference type="ARBA" id="ARBA00022679"/>
    </source>
</evidence>
<dbReference type="AlphaFoldDB" id="A0A0D7EKQ3"/>
<name>A0A0D7EKQ3_RHOPL</name>
<dbReference type="EMBL" id="JXXE01000315">
    <property type="protein sequence ID" value="KIZ41130.1"/>
    <property type="molecule type" value="Genomic_DNA"/>
</dbReference>
<evidence type="ECO:0000259" key="6">
    <source>
        <dbReference type="Pfam" id="PF13673"/>
    </source>
</evidence>
<keyword evidence="2" id="KW-1277">Toxin-antitoxin system</keyword>
<dbReference type="InterPro" id="IPR016181">
    <property type="entry name" value="Acyl_CoA_acyltransferase"/>
</dbReference>